<feature type="chain" id="PRO_5045592870" evidence="2">
    <location>
        <begin position="28"/>
        <end position="1162"/>
    </location>
</feature>
<accession>A0ABN9S4S6</accession>
<keyword evidence="2" id="KW-0732">Signal</keyword>
<feature type="compositionally biased region" description="Low complexity" evidence="1">
    <location>
        <begin position="587"/>
        <end position="602"/>
    </location>
</feature>
<feature type="signal peptide" evidence="2">
    <location>
        <begin position="1"/>
        <end position="27"/>
    </location>
</feature>
<organism evidence="3 4">
    <name type="scientific">Prorocentrum cordatum</name>
    <dbReference type="NCBI Taxonomy" id="2364126"/>
    <lineage>
        <taxon>Eukaryota</taxon>
        <taxon>Sar</taxon>
        <taxon>Alveolata</taxon>
        <taxon>Dinophyceae</taxon>
        <taxon>Prorocentrales</taxon>
        <taxon>Prorocentraceae</taxon>
        <taxon>Prorocentrum</taxon>
    </lineage>
</organism>
<feature type="region of interest" description="Disordered" evidence="1">
    <location>
        <begin position="1057"/>
        <end position="1162"/>
    </location>
</feature>
<comment type="caution">
    <text evidence="3">The sequence shown here is derived from an EMBL/GenBank/DDBJ whole genome shotgun (WGS) entry which is preliminary data.</text>
</comment>
<feature type="compositionally biased region" description="Low complexity" evidence="1">
    <location>
        <begin position="886"/>
        <end position="922"/>
    </location>
</feature>
<keyword evidence="4" id="KW-1185">Reference proteome</keyword>
<feature type="compositionally biased region" description="Low complexity" evidence="1">
    <location>
        <begin position="854"/>
        <end position="870"/>
    </location>
</feature>
<evidence type="ECO:0000313" key="3">
    <source>
        <dbReference type="EMBL" id="CAK0825954.1"/>
    </source>
</evidence>
<sequence>MLQRWRQGVKVALLATAPACCVHIATAVQLAQLQLVIGDPQCHTAVVGEECYEHVLRAMRLGMKRDPGQFPGLTNESSFEEFQSALHARPGLATGCRRPCGSPRRGGPAPAGERLTRALTALAGELCGTPVAQRQGSRGDSCYKKVHDAMRYDIARSPDRYPALTRESGVDDLQAALRGWDKLAGACYESCEAQSWENSGAAHFIERGCHTAVHGEQCHREVTRAMQHGILERPETYPSLTVNSSFEDFQMFLHQSDTLCPRPCQPEIHLALARQRRLGQVCHTAVAGEQCHEEVTWAMRHGILNRPHWYPKLTPESSFEEFQAFLHGTDMWSYTCPKPCEALRMETEGRQKWSREQDCHTAVEGEDCHREVRWSLRHGIPNHPEWYPALTPNSSFEDVQEYLHSLQPLADLCPKPCRQLKALLPGLAPAQGPPRTRECRTAAEGEDCHREVEYLMKEGIVKSPGWYPGLTPQSSFQDVQDFLHSMQPLVKMCPARACRAHHATTARTETAPSAPLQPAAAPPAAARAVHNYYSMDPLPAVTDSGEAKPMDSVTARPAEAPLVATGSGAAGTLMKEAPQTATKPIEAWPTQATPPTATNSVEALPTEAPPAATTSANYYSTEFLPVVTEIAEALPSPAAPTANSTAEFSVAQAPPAAAGPWEAPRESTAPPAATSSAEAQTAPAPPTAHFETPPSLDRAPARATESEARLAEALQTTTTLWEAQPALTPQAVTQSVEAPRGEAPPAASNPWEGQASLIPPAAASTWGSQAPLAAAAQSPLTAPASVDPQHAQTWPTVASPWEAPRESTAPPAATSSAEATAQAPPTVDQPAQAPSAAANPWESWGYQAPPRATSSAEAQHAHAPPAAASPWETWGIQVPPRATSSAEAQHAQAPPAAAGPWEAPRESQAAPAATSSAEAPSAHQASLTPPAAASTWGSQAPLAPAAQSPLTPRESKAPPAAANSAEAQSAPAPPTAHFETPPSLDKAPARATESEARLAEALQTTTTPGEAPPALAPPAVTGSVEVPRAEAQHAAIAPWEDHSLPALPVATKPMEAPAEKLATETVPEEAPLLEDLPDDPPEGGALPGEGEEEPPPLDEEEPPSLDGGAAAPPAVDGGAAARPSAAAEPPPAVERPAPPSTSGCFVWLPSGCTGQRFRPIGR</sequence>
<feature type="compositionally biased region" description="Low complexity" evidence="1">
    <location>
        <begin position="637"/>
        <end position="682"/>
    </location>
</feature>
<gene>
    <name evidence="3" type="ORF">PCOR1329_LOCUS25940</name>
</gene>
<evidence type="ECO:0000256" key="1">
    <source>
        <dbReference type="SAM" id="MobiDB-lite"/>
    </source>
</evidence>
<dbReference type="Proteomes" id="UP001189429">
    <property type="component" value="Unassembled WGS sequence"/>
</dbReference>
<feature type="compositionally biased region" description="Low complexity" evidence="1">
    <location>
        <begin position="1106"/>
        <end position="1127"/>
    </location>
</feature>
<evidence type="ECO:0000256" key="2">
    <source>
        <dbReference type="SAM" id="SignalP"/>
    </source>
</evidence>
<protein>
    <submittedName>
        <fullName evidence="3">Uncharacterized protein</fullName>
    </submittedName>
</protein>
<feature type="compositionally biased region" description="Acidic residues" evidence="1">
    <location>
        <begin position="1089"/>
        <end position="1103"/>
    </location>
</feature>
<name>A0ABN9S4S6_9DINO</name>
<dbReference type="EMBL" id="CAUYUJ010009136">
    <property type="protein sequence ID" value="CAK0825954.1"/>
    <property type="molecule type" value="Genomic_DNA"/>
</dbReference>
<feature type="compositionally biased region" description="Pro residues" evidence="1">
    <location>
        <begin position="1128"/>
        <end position="1139"/>
    </location>
</feature>
<feature type="region of interest" description="Disordered" evidence="1">
    <location>
        <begin position="801"/>
        <end position="1020"/>
    </location>
</feature>
<proteinExistence type="predicted"/>
<evidence type="ECO:0000313" key="4">
    <source>
        <dbReference type="Proteomes" id="UP001189429"/>
    </source>
</evidence>
<feature type="compositionally biased region" description="Low complexity" evidence="1">
    <location>
        <begin position="938"/>
        <end position="970"/>
    </location>
</feature>
<feature type="compositionally biased region" description="Low complexity" evidence="1">
    <location>
        <begin position="806"/>
        <end position="838"/>
    </location>
</feature>
<feature type="non-terminal residue" evidence="3">
    <location>
        <position position="1162"/>
    </location>
</feature>
<reference evidence="3" key="1">
    <citation type="submission" date="2023-10" db="EMBL/GenBank/DDBJ databases">
        <authorList>
            <person name="Chen Y."/>
            <person name="Shah S."/>
            <person name="Dougan E. K."/>
            <person name="Thang M."/>
            <person name="Chan C."/>
        </authorList>
    </citation>
    <scope>NUCLEOTIDE SEQUENCE [LARGE SCALE GENOMIC DNA]</scope>
</reference>
<feature type="compositionally biased region" description="Acidic residues" evidence="1">
    <location>
        <begin position="1071"/>
        <end position="1081"/>
    </location>
</feature>
<feature type="region of interest" description="Disordered" evidence="1">
    <location>
        <begin position="637"/>
        <end position="754"/>
    </location>
</feature>
<feature type="region of interest" description="Disordered" evidence="1">
    <location>
        <begin position="576"/>
        <end position="602"/>
    </location>
</feature>